<evidence type="ECO:0000313" key="2">
    <source>
        <dbReference type="EMBL" id="PKG23476.1"/>
    </source>
</evidence>
<protein>
    <submittedName>
        <fullName evidence="2">Uncharacterized protein</fullName>
    </submittedName>
</protein>
<evidence type="ECO:0000313" key="3">
    <source>
        <dbReference type="Proteomes" id="UP000233375"/>
    </source>
</evidence>
<evidence type="ECO:0000256" key="1">
    <source>
        <dbReference type="SAM" id="MobiDB-lite"/>
    </source>
</evidence>
<proteinExistence type="predicted"/>
<gene>
    <name evidence="2" type="ORF">CWS01_10790</name>
</gene>
<sequence>WLKQVDWSERCETPVGLAGQVRSRRAQPEDAHHPPHGKRASLHCNHPTPLKITKFTKTAFSKKRGVYR</sequence>
<feature type="non-terminal residue" evidence="2">
    <location>
        <position position="1"/>
    </location>
</feature>
<reference evidence="2 3" key="1">
    <citation type="journal article" date="2003" name="Int. J. Syst. Evol. Microbiol.">
        <title>Bacillus nealsonii sp. nov., isolated from a spacecraft-assembly facility, whose spores are gamma-radiation resistant.</title>
        <authorList>
            <person name="Venkateswaran K."/>
            <person name="Kempf M."/>
            <person name="Chen F."/>
            <person name="Satomi M."/>
            <person name="Nicholson W."/>
            <person name="Kern R."/>
        </authorList>
    </citation>
    <scope>NUCLEOTIDE SEQUENCE [LARGE SCALE GENOMIC DNA]</scope>
    <source>
        <strain evidence="2 3">FO-92</strain>
    </source>
</reference>
<keyword evidence="3" id="KW-1185">Reference proteome</keyword>
<organism evidence="2 3">
    <name type="scientific">Niallia nealsonii</name>
    <dbReference type="NCBI Taxonomy" id="115979"/>
    <lineage>
        <taxon>Bacteria</taxon>
        <taxon>Bacillati</taxon>
        <taxon>Bacillota</taxon>
        <taxon>Bacilli</taxon>
        <taxon>Bacillales</taxon>
        <taxon>Bacillaceae</taxon>
        <taxon>Niallia</taxon>
    </lineage>
</organism>
<dbReference type="AlphaFoldDB" id="A0A2N0Z1U4"/>
<accession>A0A2N0Z1U4</accession>
<comment type="caution">
    <text evidence="2">The sequence shown here is derived from an EMBL/GenBank/DDBJ whole genome shotgun (WGS) entry which is preliminary data.</text>
</comment>
<dbReference type="EMBL" id="PISE01000022">
    <property type="protein sequence ID" value="PKG23476.1"/>
    <property type="molecule type" value="Genomic_DNA"/>
</dbReference>
<feature type="region of interest" description="Disordered" evidence="1">
    <location>
        <begin position="20"/>
        <end position="47"/>
    </location>
</feature>
<dbReference type="Proteomes" id="UP000233375">
    <property type="component" value="Unassembled WGS sequence"/>
</dbReference>
<name>A0A2N0Z1U4_9BACI</name>